<dbReference type="SUPFAM" id="SSF103473">
    <property type="entry name" value="MFS general substrate transporter"/>
    <property type="match status" value="1"/>
</dbReference>
<keyword evidence="6 7" id="KW-0472">Membrane</keyword>
<evidence type="ECO:0000256" key="3">
    <source>
        <dbReference type="ARBA" id="ARBA00022475"/>
    </source>
</evidence>
<evidence type="ECO:0000313" key="10">
    <source>
        <dbReference type="Proteomes" id="UP001418796"/>
    </source>
</evidence>
<dbReference type="InterPro" id="IPR011701">
    <property type="entry name" value="MFS"/>
</dbReference>
<comment type="caution">
    <text evidence="9">The sequence shown here is derived from an EMBL/GenBank/DDBJ whole genome shotgun (WGS) entry which is preliminary data.</text>
</comment>
<dbReference type="Pfam" id="PF07690">
    <property type="entry name" value="MFS_1"/>
    <property type="match status" value="1"/>
</dbReference>
<keyword evidence="3" id="KW-1003">Cell membrane</keyword>
<dbReference type="Proteomes" id="UP001418796">
    <property type="component" value="Unassembled WGS sequence"/>
</dbReference>
<feature type="transmembrane region" description="Helical" evidence="7">
    <location>
        <begin position="347"/>
        <end position="370"/>
    </location>
</feature>
<comment type="subcellular location">
    <subcellularLocation>
        <location evidence="1">Cell membrane</location>
        <topology evidence="1">Multi-pass membrane protein</topology>
    </subcellularLocation>
</comment>
<proteinExistence type="predicted"/>
<keyword evidence="2" id="KW-0813">Transport</keyword>
<feature type="transmembrane region" description="Helical" evidence="7">
    <location>
        <begin position="79"/>
        <end position="99"/>
    </location>
</feature>
<dbReference type="PANTHER" id="PTHR43266">
    <property type="entry name" value="MACROLIDE-EFFLUX PROTEIN"/>
    <property type="match status" value="1"/>
</dbReference>
<feature type="transmembrane region" description="Helical" evidence="7">
    <location>
        <begin position="222"/>
        <end position="250"/>
    </location>
</feature>
<dbReference type="PROSITE" id="PS50850">
    <property type="entry name" value="MFS"/>
    <property type="match status" value="1"/>
</dbReference>
<gene>
    <name evidence="9" type="ORF">MKY91_05830</name>
</gene>
<dbReference type="PANTHER" id="PTHR43266:SF9">
    <property type="entry name" value="PERMEASE, MAJOR FACILITATOR SUPERFAMILY-RELATED"/>
    <property type="match status" value="1"/>
</dbReference>
<feature type="transmembrane region" description="Helical" evidence="7">
    <location>
        <begin position="105"/>
        <end position="124"/>
    </location>
</feature>
<protein>
    <submittedName>
        <fullName evidence="9">MFS transporter</fullName>
    </submittedName>
</protein>
<dbReference type="InterPro" id="IPR036259">
    <property type="entry name" value="MFS_trans_sf"/>
</dbReference>
<feature type="transmembrane region" description="Helical" evidence="7">
    <location>
        <begin position="47"/>
        <end position="67"/>
    </location>
</feature>
<evidence type="ECO:0000256" key="1">
    <source>
        <dbReference type="ARBA" id="ARBA00004651"/>
    </source>
</evidence>
<evidence type="ECO:0000256" key="7">
    <source>
        <dbReference type="SAM" id="Phobius"/>
    </source>
</evidence>
<dbReference type="CDD" id="cd06173">
    <property type="entry name" value="MFS_MefA_like"/>
    <property type="match status" value="1"/>
</dbReference>
<evidence type="ECO:0000259" key="8">
    <source>
        <dbReference type="PROSITE" id="PS50850"/>
    </source>
</evidence>
<feature type="domain" description="Major facilitator superfamily (MFS) profile" evidence="8">
    <location>
        <begin position="14"/>
        <end position="402"/>
    </location>
</feature>
<evidence type="ECO:0000313" key="9">
    <source>
        <dbReference type="EMBL" id="MEN0642677.1"/>
    </source>
</evidence>
<keyword evidence="4 7" id="KW-0812">Transmembrane</keyword>
<feature type="transmembrane region" description="Helical" evidence="7">
    <location>
        <begin position="262"/>
        <end position="281"/>
    </location>
</feature>
<accession>A0ABU9VGD1</accession>
<sequence length="405" mass="44460">METNKIQSLFKNRTYVLILLAGIFAVMGFSMFLTTTTWYVVTELNMPSMLGIVLISATVPRLIMITYGGVLADQYKKTTIMFSTNLIQAILMFIIYLLIANDSMTLSLLLVLAALFGMLDAFFGPASSSMVPKIVPKSQLQQANAYFQGVDQVAFIIGPILAGVIMETRGVSDSYFVATVLILVSAIFVFPPLIKEKAVEWSQKQSPLKELKEGFHFVRSSGFLVTGILVLVVLNFFVFGSLHIAIPLLVDVHGGSPINLSYMEVSLGVGMVVGTLILSFIKLKRKGFASLIGLFSTLVFFLIFSMLPNLTLLTILLFVIGFSMAFVFIPVFTLAQENTQEHLMGRVMSLIFLAMNGFDPIAYGMVSGFVATGLNIQIVLLVSSIIGLTATALIFWRGKEFKHIS</sequence>
<evidence type="ECO:0000256" key="5">
    <source>
        <dbReference type="ARBA" id="ARBA00022989"/>
    </source>
</evidence>
<evidence type="ECO:0000256" key="6">
    <source>
        <dbReference type="ARBA" id="ARBA00023136"/>
    </source>
</evidence>
<dbReference type="EMBL" id="JBCITK010000001">
    <property type="protein sequence ID" value="MEN0642677.1"/>
    <property type="molecule type" value="Genomic_DNA"/>
</dbReference>
<feature type="transmembrane region" description="Helical" evidence="7">
    <location>
        <begin position="313"/>
        <end position="335"/>
    </location>
</feature>
<name>A0ABU9VGD1_9BACI</name>
<keyword evidence="10" id="KW-1185">Reference proteome</keyword>
<organism evidence="9 10">
    <name type="scientific">Alkalicoccobacillus gibsonii</name>
    <dbReference type="NCBI Taxonomy" id="79881"/>
    <lineage>
        <taxon>Bacteria</taxon>
        <taxon>Bacillati</taxon>
        <taxon>Bacillota</taxon>
        <taxon>Bacilli</taxon>
        <taxon>Bacillales</taxon>
        <taxon>Bacillaceae</taxon>
        <taxon>Alkalicoccobacillus</taxon>
    </lineage>
</organism>
<feature type="transmembrane region" description="Helical" evidence="7">
    <location>
        <begin position="376"/>
        <end position="396"/>
    </location>
</feature>
<feature type="transmembrane region" description="Helical" evidence="7">
    <location>
        <begin position="288"/>
        <end position="307"/>
    </location>
</feature>
<dbReference type="InterPro" id="IPR020846">
    <property type="entry name" value="MFS_dom"/>
</dbReference>
<feature type="transmembrane region" description="Helical" evidence="7">
    <location>
        <begin position="15"/>
        <end position="41"/>
    </location>
</feature>
<dbReference type="RefSeq" id="WP_343129759.1">
    <property type="nucleotide sequence ID" value="NZ_JBCITK010000001.1"/>
</dbReference>
<feature type="transmembrane region" description="Helical" evidence="7">
    <location>
        <begin position="174"/>
        <end position="194"/>
    </location>
</feature>
<evidence type="ECO:0000256" key="2">
    <source>
        <dbReference type="ARBA" id="ARBA00022448"/>
    </source>
</evidence>
<evidence type="ECO:0000256" key="4">
    <source>
        <dbReference type="ARBA" id="ARBA00022692"/>
    </source>
</evidence>
<dbReference type="Gene3D" id="1.20.1250.20">
    <property type="entry name" value="MFS general substrate transporter like domains"/>
    <property type="match status" value="1"/>
</dbReference>
<reference evidence="9 10" key="1">
    <citation type="submission" date="2024-03" db="EMBL/GenBank/DDBJ databases">
        <title>Bacilli Hybrid Assemblies.</title>
        <authorList>
            <person name="Kovac J."/>
        </authorList>
    </citation>
    <scope>NUCLEOTIDE SEQUENCE [LARGE SCALE GENOMIC DNA]</scope>
    <source>
        <strain evidence="9 10">FSL R7-0666</strain>
    </source>
</reference>
<keyword evidence="5 7" id="KW-1133">Transmembrane helix</keyword>
<feature type="transmembrane region" description="Helical" evidence="7">
    <location>
        <begin position="145"/>
        <end position="162"/>
    </location>
</feature>